<dbReference type="Proteomes" id="UP001501427">
    <property type="component" value="Unassembled WGS sequence"/>
</dbReference>
<feature type="chain" id="PRO_5039189075" evidence="2">
    <location>
        <begin position="28"/>
        <end position="368"/>
    </location>
</feature>
<reference evidence="3 6" key="1">
    <citation type="journal article" date="2019" name="Int. J. Syst. Evol. Microbiol.">
        <title>The Global Catalogue of Microorganisms (GCM) 10K type strain sequencing project: providing services to taxonomists for standard genome sequencing and annotation.</title>
        <authorList>
            <consortium name="The Broad Institute Genomics Platform"/>
            <consortium name="The Broad Institute Genome Sequencing Center for Infectious Disease"/>
            <person name="Wu L."/>
            <person name="Ma J."/>
        </authorList>
    </citation>
    <scope>NUCLEOTIDE SEQUENCE [LARGE SCALE GENOMIC DNA]</scope>
    <source>
        <strain evidence="3 6">JCM 10667</strain>
    </source>
</reference>
<evidence type="ECO:0000256" key="1">
    <source>
        <dbReference type="SAM" id="Phobius"/>
    </source>
</evidence>
<keyword evidence="1" id="KW-0472">Membrane</keyword>
<accession>A0A7W7I9H8</accession>
<dbReference type="Gene3D" id="2.60.40.230">
    <property type="entry name" value="Neocarzinostatin-like"/>
    <property type="match status" value="1"/>
</dbReference>
<dbReference type="AlphaFoldDB" id="A0A7W7I9H8"/>
<evidence type="ECO:0000313" key="5">
    <source>
        <dbReference type="Proteomes" id="UP000549343"/>
    </source>
</evidence>
<name>A0A7W7I9H8_9ACTN</name>
<proteinExistence type="predicted"/>
<keyword evidence="1" id="KW-0812">Transmembrane</keyword>
<keyword evidence="6" id="KW-1185">Reference proteome</keyword>
<comment type="caution">
    <text evidence="4">The sequence shown here is derived from an EMBL/GenBank/DDBJ whole genome shotgun (WGS) entry which is preliminary data.</text>
</comment>
<keyword evidence="1" id="KW-1133">Transmembrane helix</keyword>
<reference evidence="3" key="3">
    <citation type="submission" date="2023-12" db="EMBL/GenBank/DDBJ databases">
        <authorList>
            <person name="Sun Q."/>
            <person name="Inoue M."/>
        </authorList>
    </citation>
    <scope>NUCLEOTIDE SEQUENCE</scope>
    <source>
        <strain evidence="3">JCM 10667</strain>
    </source>
</reference>
<dbReference type="Proteomes" id="UP000549343">
    <property type="component" value="Unassembled WGS sequence"/>
</dbReference>
<dbReference type="RefSeq" id="WP_184880214.1">
    <property type="nucleotide sequence ID" value="NZ_BAAAHD010000117.1"/>
</dbReference>
<evidence type="ECO:0000313" key="6">
    <source>
        <dbReference type="Proteomes" id="UP001501427"/>
    </source>
</evidence>
<feature type="transmembrane region" description="Helical" evidence="1">
    <location>
        <begin position="255"/>
        <end position="278"/>
    </location>
</feature>
<gene>
    <name evidence="4" type="ORF">F4557_001056</name>
    <name evidence="3" type="ORF">GCM10009546_74030</name>
</gene>
<organism evidence="4 5">
    <name type="scientific">Actinomadura livida</name>
    <dbReference type="NCBI Taxonomy" id="79909"/>
    <lineage>
        <taxon>Bacteria</taxon>
        <taxon>Bacillati</taxon>
        <taxon>Actinomycetota</taxon>
        <taxon>Actinomycetes</taxon>
        <taxon>Streptosporangiales</taxon>
        <taxon>Thermomonosporaceae</taxon>
        <taxon>Actinomadura</taxon>
    </lineage>
</organism>
<dbReference type="EMBL" id="BAAAHD010000117">
    <property type="protein sequence ID" value="GAA0601748.1"/>
    <property type="molecule type" value="Genomic_DNA"/>
</dbReference>
<evidence type="ECO:0000256" key="2">
    <source>
        <dbReference type="SAM" id="SignalP"/>
    </source>
</evidence>
<evidence type="ECO:0000313" key="4">
    <source>
        <dbReference type="EMBL" id="MBB4772638.1"/>
    </source>
</evidence>
<evidence type="ECO:0000313" key="3">
    <source>
        <dbReference type="EMBL" id="GAA0601748.1"/>
    </source>
</evidence>
<dbReference type="EMBL" id="JACHMV010000001">
    <property type="protein sequence ID" value="MBB4772638.1"/>
    <property type="molecule type" value="Genomic_DNA"/>
</dbReference>
<protein>
    <submittedName>
        <fullName evidence="4">Uncharacterized protein</fullName>
    </submittedName>
</protein>
<keyword evidence="2" id="KW-0732">Signal</keyword>
<reference evidence="4 5" key="2">
    <citation type="submission" date="2020-08" db="EMBL/GenBank/DDBJ databases">
        <title>Sequencing the genomes of 1000 actinobacteria strains.</title>
        <authorList>
            <person name="Klenk H.-P."/>
        </authorList>
    </citation>
    <scope>NUCLEOTIDE SEQUENCE [LARGE SCALE GENOMIC DNA]</scope>
    <source>
        <strain evidence="4 5">DSM 44772</strain>
    </source>
</reference>
<feature type="signal peptide" evidence="2">
    <location>
        <begin position="1"/>
        <end position="27"/>
    </location>
</feature>
<sequence>MRARSITVLLAAALVVQPALSAAPAAAAPVRAAEPGVTVEPGAAAAGTTARVRGSSWTPGATVQVQVCGANAVHGSADCDTERGVTAMVAPAGTFEAGLTVGAPPAACPCVVRVGTLPGGTGPPATATAPFTVEGHPVERIVRDVVPVRADVVGLEVVGGGDRAELFGGRPRRTLVLRIRNSGAEPIENAPLVVGWGAEDTPDSPLDAPRTGTLRPGQTATYRIPVVLPPAAFGQFVVGGRYAGSVPFETTFSAYPWGLIGANALAALLLLFGIRLALGRWAAARRRRRRAAVASPVHHQVAASAAPAVELTDVLGYLDSVAPSPSGAYVVDRAELIGYLERRTGEVLEPVDAEALDRFLAPPRGGAA</sequence>